<evidence type="ECO:0000256" key="2">
    <source>
        <dbReference type="SAM" id="Phobius"/>
    </source>
</evidence>
<dbReference type="EMBL" id="ASGZ01000055">
    <property type="protein sequence ID" value="ESP87615.1"/>
    <property type="molecule type" value="Genomic_DNA"/>
</dbReference>
<keyword evidence="2" id="KW-0472">Membrane</keyword>
<gene>
    <name evidence="4" type="ORF">K933_13257</name>
</gene>
<name>V4HA76_9EURY</name>
<comment type="caution">
    <text evidence="4">The sequence shown here is derived from an EMBL/GenBank/DDBJ whole genome shotgun (WGS) entry which is preliminary data.</text>
</comment>
<organism evidence="4 5">
    <name type="scientific">Candidatus Halobonum tyrrellensis G22</name>
    <dbReference type="NCBI Taxonomy" id="1324957"/>
    <lineage>
        <taxon>Archaea</taxon>
        <taxon>Methanobacteriati</taxon>
        <taxon>Methanobacteriota</taxon>
        <taxon>Stenosarchaea group</taxon>
        <taxon>Halobacteria</taxon>
        <taxon>Halobacteriales</taxon>
        <taxon>Haloferacaceae</taxon>
        <taxon>Candidatus Halobonum</taxon>
    </lineage>
</organism>
<dbReference type="InterPro" id="IPR057149">
    <property type="entry name" value="DUF7827"/>
</dbReference>
<evidence type="ECO:0000313" key="5">
    <source>
        <dbReference type="Proteomes" id="UP000017840"/>
    </source>
</evidence>
<protein>
    <recommendedName>
        <fullName evidence="3">DUF7827 domain-containing protein</fullName>
    </recommendedName>
</protein>
<dbReference type="STRING" id="1324957.K933_13257"/>
<keyword evidence="2" id="KW-1133">Transmembrane helix</keyword>
<sequence length="603" mass="61449">MVAVGGSRLGRLCALAVAALLLASSVAPVAAAARSPAADATTLASDGEAISLAAGPGQVVRGESPLPPGTTLRVTIEGGGSGTPQFVRATETVVGTDGEFAAVFDLSTVDAGTSVEVSVASDGESLATARGEITECRDACAAPTPESPTASLDAPDGTVTREAGPGRVLAGETNLPPGTPLTVLVGSRDGGENGTTTRTTTTAAGTFRAVVDLSDAPTDAPLRVTVRSDGTDLATSDLTVDPCSESCDRPSGTEPGTDSADEEPVERRANVDDLTLYDAPQGEVVRIPVTFGPSNGTLTVGGENFTYALHLALHDGDDDNRVVVAFDTAKVGAGSEAVRAVDESDSVRVLSERGQSDRSVLDEGSYLLTQRPGGLGPVEHGTLVVRATDADRDTADAPVERFGFPVVREDGEYDGFDPVTTAIGQPARIPFRTDEVERPVVFVGDPNEGFFLRAVVEDGNGDERVTLVLDTAAAANGSHESILTTAASEDSVDVRAVHGRLEAKRYFLRGYVATANQSSPDQSPVVENLVVRSSGRLVVGERGTTPTGSANGGDAVTTEPSARVGPFGPLSGSNGPGPLLLVAVGGLLAVGGVVVLTGAVEWE</sequence>
<feature type="domain" description="DUF7827" evidence="3">
    <location>
        <begin position="419"/>
        <end position="495"/>
    </location>
</feature>
<accession>V4HA76</accession>
<evidence type="ECO:0000259" key="3">
    <source>
        <dbReference type="Pfam" id="PF25162"/>
    </source>
</evidence>
<proteinExistence type="predicted"/>
<reference evidence="4 5" key="1">
    <citation type="journal article" date="2013" name="Genome Announc.">
        <title>Draft Genome Sequence of 'Candidatus Halobonum tyrrellensis' Strain G22, Isolated from the Hypersaline Waters of Lake Tyrrell, Australia.</title>
        <authorList>
            <person name="Ugalde J.A."/>
            <person name="Narasingarao P."/>
            <person name="Kuo S."/>
            <person name="Podell S."/>
            <person name="Allen E.E."/>
        </authorList>
    </citation>
    <scope>NUCLEOTIDE SEQUENCE [LARGE SCALE GENOMIC DNA]</scope>
    <source>
        <strain evidence="4 5">G22</strain>
    </source>
</reference>
<dbReference type="Pfam" id="PF25162">
    <property type="entry name" value="DUF7827"/>
    <property type="match status" value="2"/>
</dbReference>
<evidence type="ECO:0000256" key="1">
    <source>
        <dbReference type="SAM" id="MobiDB-lite"/>
    </source>
</evidence>
<keyword evidence="2" id="KW-0812">Transmembrane</keyword>
<dbReference type="eggNOG" id="arCOG06273">
    <property type="taxonomic scope" value="Archaea"/>
</dbReference>
<keyword evidence="5" id="KW-1185">Reference proteome</keyword>
<feature type="domain" description="DUF7827" evidence="3">
    <location>
        <begin position="266"/>
        <end position="369"/>
    </location>
</feature>
<feature type="region of interest" description="Disordered" evidence="1">
    <location>
        <begin position="140"/>
        <end position="179"/>
    </location>
</feature>
<dbReference type="AlphaFoldDB" id="V4HA76"/>
<evidence type="ECO:0000313" key="4">
    <source>
        <dbReference type="EMBL" id="ESP87615.1"/>
    </source>
</evidence>
<feature type="region of interest" description="Disordered" evidence="1">
    <location>
        <begin position="233"/>
        <end position="265"/>
    </location>
</feature>
<dbReference type="NCBIfam" id="NF045517">
    <property type="entry name" value="halo_surf_dom"/>
    <property type="match status" value="1"/>
</dbReference>
<feature type="region of interest" description="Disordered" evidence="1">
    <location>
        <begin position="539"/>
        <end position="560"/>
    </location>
</feature>
<dbReference type="Proteomes" id="UP000017840">
    <property type="component" value="Unassembled WGS sequence"/>
</dbReference>
<feature type="transmembrane region" description="Helical" evidence="2">
    <location>
        <begin position="579"/>
        <end position="600"/>
    </location>
</feature>